<dbReference type="Proteomes" id="UP000054725">
    <property type="component" value="Unassembled WGS sequence"/>
</dbReference>
<dbReference type="Pfam" id="PF13148">
    <property type="entry name" value="DUF3987"/>
    <property type="match status" value="1"/>
</dbReference>
<name>A0A0W0WIR6_9GAMM</name>
<dbReference type="STRING" id="45070.Lnau_3127"/>
<dbReference type="PATRIC" id="fig|45070.6.peg.3301"/>
<dbReference type="EMBL" id="LNYO01000027">
    <property type="protein sequence ID" value="KTD32216.1"/>
    <property type="molecule type" value="Genomic_DNA"/>
</dbReference>
<proteinExistence type="predicted"/>
<keyword evidence="2" id="KW-1185">Reference proteome</keyword>
<dbReference type="AlphaFoldDB" id="A0A0W0WIR6"/>
<sequence length="504" mass="56983">MGVGINNMNPNESSLLTPENDIRWEHPRPLLPALEPETHYPAQALPSILGKAVTAYQGYGQQPTALVACSALANISLACQALANVARDKYLISPVSLYFLVVAQSGERKSAADNVFSKPSRSWELEIRKNREPDVQTALTLHQAWQMERDGLLNQIKRAMMTGEDTTFYKDLLARLIRIEPDIPLLPTLYFEDATQEALAIHLARGWPSASLWSDEAGIVLGSHSMQSNPARFVALLNRLWDGKAFTAHRKTTDSFTLQHRRLTLNLMMQPLLLQTMTNQHQNISRQSGFLPRCLLAYPKSAMGVRFYQEPPDSKAYLDGYEIRITDCLNQSLNLNRKGCHKLPALFMSIEAKRTWVQFFNAIESGLNYQGQWAGLQDFASKAAENAARLAALFHLFEGKIGDIGSESMEQAIEIIHWHMKETRRLFDAGNQTNELADAQTLFQWLKDKGLNQITARDIQRLSPLRNIERRDNAIGILIEHQMVRLTKEGSRIILELNPLCFHN</sequence>
<protein>
    <submittedName>
        <fullName evidence="1">5' DNA primase TraC</fullName>
    </submittedName>
</protein>
<gene>
    <name evidence="1" type="ORF">Lnau_3127</name>
</gene>
<accession>A0A0W0WIR6</accession>
<evidence type="ECO:0000313" key="1">
    <source>
        <dbReference type="EMBL" id="KTD32216.1"/>
    </source>
</evidence>
<evidence type="ECO:0000313" key="2">
    <source>
        <dbReference type="Proteomes" id="UP000054725"/>
    </source>
</evidence>
<comment type="caution">
    <text evidence="1">The sequence shown here is derived from an EMBL/GenBank/DDBJ whole genome shotgun (WGS) entry which is preliminary data.</text>
</comment>
<reference evidence="1 2" key="1">
    <citation type="submission" date="2015-11" db="EMBL/GenBank/DDBJ databases">
        <title>Genomic analysis of 38 Legionella species identifies large and diverse effector repertoires.</title>
        <authorList>
            <person name="Burstein D."/>
            <person name="Amaro F."/>
            <person name="Zusman T."/>
            <person name="Lifshitz Z."/>
            <person name="Cohen O."/>
            <person name="Gilbert J.A."/>
            <person name="Pupko T."/>
            <person name="Shuman H.A."/>
            <person name="Segal G."/>
        </authorList>
    </citation>
    <scope>NUCLEOTIDE SEQUENCE [LARGE SCALE GENOMIC DNA]</scope>
    <source>
        <strain evidence="1 2">ATCC 49506</strain>
    </source>
</reference>
<organism evidence="1 2">
    <name type="scientific">Legionella nautarum</name>
    <dbReference type="NCBI Taxonomy" id="45070"/>
    <lineage>
        <taxon>Bacteria</taxon>
        <taxon>Pseudomonadati</taxon>
        <taxon>Pseudomonadota</taxon>
        <taxon>Gammaproteobacteria</taxon>
        <taxon>Legionellales</taxon>
        <taxon>Legionellaceae</taxon>
        <taxon>Legionella</taxon>
    </lineage>
</organism>
<dbReference type="InterPro" id="IPR025048">
    <property type="entry name" value="DUF3987"/>
</dbReference>